<feature type="region of interest" description="Disordered" evidence="1">
    <location>
        <begin position="1"/>
        <end position="54"/>
    </location>
</feature>
<dbReference type="InterPro" id="IPR056632">
    <property type="entry name" value="DUF7730"/>
</dbReference>
<feature type="domain" description="DUF7730" evidence="2">
    <location>
        <begin position="118"/>
        <end position="263"/>
    </location>
</feature>
<dbReference type="AlphaFoldDB" id="A0A6A5X1T3"/>
<proteinExistence type="predicted"/>
<keyword evidence="4" id="KW-1185">Reference proteome</keyword>
<evidence type="ECO:0000256" key="1">
    <source>
        <dbReference type="SAM" id="MobiDB-lite"/>
    </source>
</evidence>
<evidence type="ECO:0000313" key="4">
    <source>
        <dbReference type="Proteomes" id="UP000799779"/>
    </source>
</evidence>
<dbReference type="Pfam" id="PF24864">
    <property type="entry name" value="DUF7730"/>
    <property type="match status" value="1"/>
</dbReference>
<dbReference type="EMBL" id="ML977557">
    <property type="protein sequence ID" value="KAF2007201.1"/>
    <property type="molecule type" value="Genomic_DNA"/>
</dbReference>
<dbReference type="Proteomes" id="UP000799779">
    <property type="component" value="Unassembled WGS sequence"/>
</dbReference>
<dbReference type="PANTHER" id="PTHR38790">
    <property type="entry name" value="2EXR DOMAIN-CONTAINING PROTEIN-RELATED"/>
    <property type="match status" value="1"/>
</dbReference>
<reference evidence="3" key="1">
    <citation type="journal article" date="2020" name="Stud. Mycol.">
        <title>101 Dothideomycetes genomes: a test case for predicting lifestyles and emergence of pathogens.</title>
        <authorList>
            <person name="Haridas S."/>
            <person name="Albert R."/>
            <person name="Binder M."/>
            <person name="Bloem J."/>
            <person name="Labutti K."/>
            <person name="Salamov A."/>
            <person name="Andreopoulos B."/>
            <person name="Baker S."/>
            <person name="Barry K."/>
            <person name="Bills G."/>
            <person name="Bluhm B."/>
            <person name="Cannon C."/>
            <person name="Castanera R."/>
            <person name="Culley D."/>
            <person name="Daum C."/>
            <person name="Ezra D."/>
            <person name="Gonzalez J."/>
            <person name="Henrissat B."/>
            <person name="Kuo A."/>
            <person name="Liang C."/>
            <person name="Lipzen A."/>
            <person name="Lutzoni F."/>
            <person name="Magnuson J."/>
            <person name="Mondo S."/>
            <person name="Nolan M."/>
            <person name="Ohm R."/>
            <person name="Pangilinan J."/>
            <person name="Park H.-J."/>
            <person name="Ramirez L."/>
            <person name="Alfaro M."/>
            <person name="Sun H."/>
            <person name="Tritt A."/>
            <person name="Yoshinaga Y."/>
            <person name="Zwiers L.-H."/>
            <person name="Turgeon B."/>
            <person name="Goodwin S."/>
            <person name="Spatafora J."/>
            <person name="Crous P."/>
            <person name="Grigoriev I."/>
        </authorList>
    </citation>
    <scope>NUCLEOTIDE SEQUENCE</scope>
    <source>
        <strain evidence="3">CBS 123094</strain>
    </source>
</reference>
<name>A0A6A5X1T3_9PLEO</name>
<evidence type="ECO:0000259" key="2">
    <source>
        <dbReference type="Pfam" id="PF24864"/>
    </source>
</evidence>
<protein>
    <recommendedName>
        <fullName evidence="2">DUF7730 domain-containing protein</fullName>
    </recommendedName>
</protein>
<gene>
    <name evidence="3" type="ORF">P154DRAFT_516976</name>
</gene>
<sequence length="312" mass="35033">MVVPSKRTYSRRNMSILPEASPEPQKKKRKGADKMARKAPSSMPGPVRKTKGSALHTIQFSDSESPKPMANQSLLAATARIPSTPEEYISSTAPPPKRNVVGKHIRKDSREAGLWALNQSNSLFLRLPAEIRNMIYKYVLGGNTISIHYETYRAISQEVDGDLFRDRIIPVFKFNSEVLDKSRFIPFMGSAISTSKISNGMTLLNSVCRQLYKETAVLPYKLNTWAFESYSVMVNFIVFREQLNRAQRAAIPEMIIGNQLPSEQVLSYLPGLKKVQLAQKSPAVSGRGIVDGQTPGWYKVVDTTKRRKLVKQ</sequence>
<dbReference type="OrthoDB" id="5413827at2759"/>
<accession>A0A6A5X1T3</accession>
<organism evidence="3 4">
    <name type="scientific">Amniculicola lignicola CBS 123094</name>
    <dbReference type="NCBI Taxonomy" id="1392246"/>
    <lineage>
        <taxon>Eukaryota</taxon>
        <taxon>Fungi</taxon>
        <taxon>Dikarya</taxon>
        <taxon>Ascomycota</taxon>
        <taxon>Pezizomycotina</taxon>
        <taxon>Dothideomycetes</taxon>
        <taxon>Pleosporomycetidae</taxon>
        <taxon>Pleosporales</taxon>
        <taxon>Amniculicolaceae</taxon>
        <taxon>Amniculicola</taxon>
    </lineage>
</organism>
<evidence type="ECO:0000313" key="3">
    <source>
        <dbReference type="EMBL" id="KAF2007201.1"/>
    </source>
</evidence>
<dbReference type="PANTHER" id="PTHR38790:SF4">
    <property type="entry name" value="2EXR DOMAIN-CONTAINING PROTEIN"/>
    <property type="match status" value="1"/>
</dbReference>